<evidence type="ECO:0000313" key="2">
    <source>
        <dbReference type="EMBL" id="KAK3173588.1"/>
    </source>
</evidence>
<comment type="caution">
    <text evidence="2">The sequence shown here is derived from an EMBL/GenBank/DDBJ whole genome shotgun (WGS) entry which is preliminary data.</text>
</comment>
<protein>
    <recommendedName>
        <fullName evidence="4">Calcofluor white hypersensitive protein</fullName>
    </recommendedName>
</protein>
<dbReference type="AlphaFoldDB" id="A0AAD9ZCA9"/>
<feature type="region of interest" description="Disordered" evidence="1">
    <location>
        <begin position="46"/>
        <end position="68"/>
    </location>
</feature>
<proteinExistence type="predicted"/>
<sequence>MSRRAVIGILGAAAAGGGYYLYTAGGDPKVAQKEIEHDVASAKASLKGQKVSGEEAKKQGEEWAQKAGSKLDSTVNYARKEVHEADKVITEKMGKAENKFDKLKSDSASQFDKAKKETHDSIDKFDKTVEKKTAEAKSGLSSWFGFGK</sequence>
<evidence type="ECO:0000256" key="1">
    <source>
        <dbReference type="SAM" id="MobiDB-lite"/>
    </source>
</evidence>
<reference evidence="2" key="1">
    <citation type="submission" date="2022-11" db="EMBL/GenBank/DDBJ databases">
        <title>Chromosomal genome sequence assembly and mating type (MAT) locus characterization of the leprose asexual lichenized fungus Lepraria neglecta (Nyl.) Erichsen.</title>
        <authorList>
            <person name="Allen J.L."/>
            <person name="Pfeffer B."/>
        </authorList>
    </citation>
    <scope>NUCLEOTIDE SEQUENCE</scope>
    <source>
        <strain evidence="2">Allen 5258</strain>
    </source>
</reference>
<accession>A0AAD9ZCA9</accession>
<name>A0AAD9ZCA9_9LECA</name>
<dbReference type="Proteomes" id="UP001276659">
    <property type="component" value="Unassembled WGS sequence"/>
</dbReference>
<dbReference type="EMBL" id="JASNWA010000007">
    <property type="protein sequence ID" value="KAK3173588.1"/>
    <property type="molecule type" value="Genomic_DNA"/>
</dbReference>
<gene>
    <name evidence="2" type="ORF">OEA41_006920</name>
</gene>
<evidence type="ECO:0008006" key="4">
    <source>
        <dbReference type="Google" id="ProtNLM"/>
    </source>
</evidence>
<feature type="compositionally biased region" description="Basic and acidic residues" evidence="1">
    <location>
        <begin position="52"/>
        <end position="64"/>
    </location>
</feature>
<evidence type="ECO:0000313" key="3">
    <source>
        <dbReference type="Proteomes" id="UP001276659"/>
    </source>
</evidence>
<keyword evidence="3" id="KW-1185">Reference proteome</keyword>
<organism evidence="2 3">
    <name type="scientific">Lepraria neglecta</name>
    <dbReference type="NCBI Taxonomy" id="209136"/>
    <lineage>
        <taxon>Eukaryota</taxon>
        <taxon>Fungi</taxon>
        <taxon>Dikarya</taxon>
        <taxon>Ascomycota</taxon>
        <taxon>Pezizomycotina</taxon>
        <taxon>Lecanoromycetes</taxon>
        <taxon>OSLEUM clade</taxon>
        <taxon>Lecanoromycetidae</taxon>
        <taxon>Lecanorales</taxon>
        <taxon>Lecanorineae</taxon>
        <taxon>Stereocaulaceae</taxon>
        <taxon>Lepraria</taxon>
    </lineage>
</organism>